<name>V5B9Z8_TRYCR</name>
<feature type="compositionally biased region" description="Basic and acidic residues" evidence="1">
    <location>
        <begin position="9"/>
        <end position="19"/>
    </location>
</feature>
<dbReference type="VEuPathDB" id="TriTrypDB:TCDM_11221"/>
<comment type="caution">
    <text evidence="2">The sequence shown here is derived from an EMBL/GenBank/DDBJ whole genome shotgun (WGS) entry which is preliminary data.</text>
</comment>
<feature type="compositionally biased region" description="Basic residues" evidence="1">
    <location>
        <begin position="27"/>
        <end position="36"/>
    </location>
</feature>
<gene>
    <name evidence="2" type="ORF">TCDM_11221</name>
</gene>
<proteinExistence type="predicted"/>
<dbReference type="AlphaFoldDB" id="V5B9Z8"/>
<dbReference type="Proteomes" id="UP000017861">
    <property type="component" value="Unassembled WGS sequence"/>
</dbReference>
<sequence>MTCASARHNGGEAHTERTRPSTAVAAHRAHHTRRKSDSRCALPLPSLHAHGGSSSHPQPPADATKEASKSTAMCILCVHVVVCACRHTRQRSKNRSRACEGTHKQNCTAEVHGRNNKKKTAQAHDIALRKKQRQFIKKLMKII</sequence>
<protein>
    <submittedName>
        <fullName evidence="2">Uncharacterized protein</fullName>
    </submittedName>
</protein>
<dbReference type="EMBL" id="AYLP01000324">
    <property type="protein sequence ID" value="ESS61198.1"/>
    <property type="molecule type" value="Genomic_DNA"/>
</dbReference>
<evidence type="ECO:0000313" key="2">
    <source>
        <dbReference type="EMBL" id="ESS61198.1"/>
    </source>
</evidence>
<evidence type="ECO:0000256" key="1">
    <source>
        <dbReference type="SAM" id="MobiDB-lite"/>
    </source>
</evidence>
<evidence type="ECO:0000313" key="3">
    <source>
        <dbReference type="Proteomes" id="UP000017861"/>
    </source>
</evidence>
<organism evidence="2 3">
    <name type="scientific">Trypanosoma cruzi Dm28c</name>
    <dbReference type="NCBI Taxonomy" id="1416333"/>
    <lineage>
        <taxon>Eukaryota</taxon>
        <taxon>Discoba</taxon>
        <taxon>Euglenozoa</taxon>
        <taxon>Kinetoplastea</taxon>
        <taxon>Metakinetoplastina</taxon>
        <taxon>Trypanosomatida</taxon>
        <taxon>Trypanosomatidae</taxon>
        <taxon>Trypanosoma</taxon>
        <taxon>Schizotrypanum</taxon>
    </lineage>
</organism>
<feature type="region of interest" description="Disordered" evidence="1">
    <location>
        <begin position="1"/>
        <end position="65"/>
    </location>
</feature>
<accession>V5B9Z8</accession>
<reference evidence="2 3" key="1">
    <citation type="journal article" date="2014" name="Genome Announc.">
        <title>Trypanosoma cruzi Clone Dm28c Draft Genome Sequence.</title>
        <authorList>
            <person name="Grisard E.C."/>
            <person name="Teixeira S.M."/>
            <person name="de Almeida L.G."/>
            <person name="Stoco P.H."/>
            <person name="Gerber A.L."/>
            <person name="Talavera-Lopez C."/>
            <person name="Lima O.C."/>
            <person name="Andersson B."/>
            <person name="de Vasconcelos A.T."/>
        </authorList>
    </citation>
    <scope>NUCLEOTIDE SEQUENCE [LARGE SCALE GENOMIC DNA]</scope>
    <source>
        <strain evidence="2 3">Dm28c</strain>
    </source>
</reference>